<dbReference type="Proteomes" id="UP000198575">
    <property type="component" value="Unassembled WGS sequence"/>
</dbReference>
<sequence>MSESLASRVGRIIAGGFHALVDAVENAAPESVMEQAIREIESAIADVRADLGKVEAQRHLSAKRLAEEGSRHETLTEQAQLALEQGREDLASAAVERQIDIESQLPILESRMTELAEEKARLEGYVTALLAKKREMREAMADFRKAQEQAGAASTSGGATARKDAASARAERATDAFDRIFQRQSGLSATRGASDRNVAQLAELEELARRNRIQERLAELKARS</sequence>
<organism evidence="3 4">
    <name type="scientific">Dokdonella immobilis</name>
    <dbReference type="NCBI Taxonomy" id="578942"/>
    <lineage>
        <taxon>Bacteria</taxon>
        <taxon>Pseudomonadati</taxon>
        <taxon>Pseudomonadota</taxon>
        <taxon>Gammaproteobacteria</taxon>
        <taxon>Lysobacterales</taxon>
        <taxon>Rhodanobacteraceae</taxon>
        <taxon>Dokdonella</taxon>
    </lineage>
</organism>
<reference evidence="3 4" key="1">
    <citation type="submission" date="2016-10" db="EMBL/GenBank/DDBJ databases">
        <authorList>
            <person name="de Groot N.N."/>
        </authorList>
    </citation>
    <scope>NUCLEOTIDE SEQUENCE [LARGE SCALE GENOMIC DNA]</scope>
    <source>
        <strain evidence="3 4">CGMCC 1.7659</strain>
    </source>
</reference>
<protein>
    <submittedName>
        <fullName evidence="3">Phage shock protein A (PspA) family protein</fullName>
    </submittedName>
</protein>
<accession>A0A1I4YQS4</accession>
<dbReference type="EMBL" id="FOVF01000019">
    <property type="protein sequence ID" value="SFN40398.1"/>
    <property type="molecule type" value="Genomic_DNA"/>
</dbReference>
<dbReference type="PANTHER" id="PTHR31088:SF6">
    <property type="entry name" value="PHAGE SHOCK PROTEIN A"/>
    <property type="match status" value="1"/>
</dbReference>
<name>A0A1I4YQS4_9GAMM</name>
<dbReference type="Pfam" id="PF04012">
    <property type="entry name" value="PspA_IM30"/>
    <property type="match status" value="1"/>
</dbReference>
<evidence type="ECO:0000313" key="3">
    <source>
        <dbReference type="EMBL" id="SFN40398.1"/>
    </source>
</evidence>
<feature type="compositionally biased region" description="Low complexity" evidence="2">
    <location>
        <begin position="150"/>
        <end position="160"/>
    </location>
</feature>
<keyword evidence="4" id="KW-1185">Reference proteome</keyword>
<proteinExistence type="inferred from homology"/>
<feature type="region of interest" description="Disordered" evidence="2">
    <location>
        <begin position="147"/>
        <end position="167"/>
    </location>
</feature>
<comment type="similarity">
    <text evidence="1">Belongs to the PspA/Vipp/IM30 family.</text>
</comment>
<evidence type="ECO:0000256" key="1">
    <source>
        <dbReference type="ARBA" id="ARBA00043985"/>
    </source>
</evidence>
<dbReference type="AlphaFoldDB" id="A0A1I4YQS4"/>
<evidence type="ECO:0000313" key="4">
    <source>
        <dbReference type="Proteomes" id="UP000198575"/>
    </source>
</evidence>
<dbReference type="STRING" id="578942.SAMN05216289_11938"/>
<dbReference type="PANTHER" id="PTHR31088">
    <property type="entry name" value="MEMBRANE-ASSOCIATED PROTEIN VIPP1, CHLOROPLASTIC"/>
    <property type="match status" value="1"/>
</dbReference>
<dbReference type="OrthoDB" id="6649369at2"/>
<gene>
    <name evidence="3" type="ORF">SAMN05216289_11938</name>
</gene>
<dbReference type="InterPro" id="IPR007157">
    <property type="entry name" value="PspA_VIPP1"/>
</dbReference>
<dbReference type="RefSeq" id="WP_092408650.1">
    <property type="nucleotide sequence ID" value="NZ_FOVF01000019.1"/>
</dbReference>
<evidence type="ECO:0000256" key="2">
    <source>
        <dbReference type="SAM" id="MobiDB-lite"/>
    </source>
</evidence>